<gene>
    <name evidence="2" type="ORF">EXIGLDRAFT_724845</name>
</gene>
<dbReference type="InParanoid" id="A0A165E9P2"/>
<sequence length="174" mass="18921">MSKRRPPLRDGARRQDVLCIPPSAGNPSQSQSPLPPPLSSFPPDNCSVPSPAQDAQEEALLQSGEVSPSSGGRCMACAMMPQHKLEPIYHSTGVACGAGNHSAICSCQLATLRHHDVRHSTNLQERVQNDKAVSQCPKCGYFLTASDREELKHEQVISCEYCRSIFQCVGFCKN</sequence>
<proteinExistence type="predicted"/>
<reference evidence="2 3" key="1">
    <citation type="journal article" date="2016" name="Mol. Biol. Evol.">
        <title>Comparative Genomics of Early-Diverging Mushroom-Forming Fungi Provides Insights into the Origins of Lignocellulose Decay Capabilities.</title>
        <authorList>
            <person name="Nagy L.G."/>
            <person name="Riley R."/>
            <person name="Tritt A."/>
            <person name="Adam C."/>
            <person name="Daum C."/>
            <person name="Floudas D."/>
            <person name="Sun H."/>
            <person name="Yadav J.S."/>
            <person name="Pangilinan J."/>
            <person name="Larsson K.H."/>
            <person name="Matsuura K."/>
            <person name="Barry K."/>
            <person name="Labutti K."/>
            <person name="Kuo R."/>
            <person name="Ohm R.A."/>
            <person name="Bhattacharya S.S."/>
            <person name="Shirouzu T."/>
            <person name="Yoshinaga Y."/>
            <person name="Martin F.M."/>
            <person name="Grigoriev I.V."/>
            <person name="Hibbett D.S."/>
        </authorList>
    </citation>
    <scope>NUCLEOTIDE SEQUENCE [LARGE SCALE GENOMIC DNA]</scope>
    <source>
        <strain evidence="2 3">HHB12029</strain>
    </source>
</reference>
<dbReference type="AlphaFoldDB" id="A0A165E9P2"/>
<accession>A0A165E9P2</accession>
<evidence type="ECO:0000256" key="1">
    <source>
        <dbReference type="SAM" id="MobiDB-lite"/>
    </source>
</evidence>
<dbReference type="EMBL" id="KV426157">
    <property type="protein sequence ID" value="KZV86405.1"/>
    <property type="molecule type" value="Genomic_DNA"/>
</dbReference>
<feature type="compositionally biased region" description="Basic and acidic residues" evidence="1">
    <location>
        <begin position="7"/>
        <end position="16"/>
    </location>
</feature>
<organism evidence="2 3">
    <name type="scientific">Exidia glandulosa HHB12029</name>
    <dbReference type="NCBI Taxonomy" id="1314781"/>
    <lineage>
        <taxon>Eukaryota</taxon>
        <taxon>Fungi</taxon>
        <taxon>Dikarya</taxon>
        <taxon>Basidiomycota</taxon>
        <taxon>Agaricomycotina</taxon>
        <taxon>Agaricomycetes</taxon>
        <taxon>Auriculariales</taxon>
        <taxon>Exidiaceae</taxon>
        <taxon>Exidia</taxon>
    </lineage>
</organism>
<protein>
    <submittedName>
        <fullName evidence="2">Uncharacterized protein</fullName>
    </submittedName>
</protein>
<evidence type="ECO:0000313" key="2">
    <source>
        <dbReference type="EMBL" id="KZV86405.1"/>
    </source>
</evidence>
<feature type="region of interest" description="Disordered" evidence="1">
    <location>
        <begin position="1"/>
        <end position="67"/>
    </location>
</feature>
<dbReference type="Proteomes" id="UP000077266">
    <property type="component" value="Unassembled WGS sequence"/>
</dbReference>
<name>A0A165E9P2_EXIGL</name>
<keyword evidence="3" id="KW-1185">Reference proteome</keyword>
<evidence type="ECO:0000313" key="3">
    <source>
        <dbReference type="Proteomes" id="UP000077266"/>
    </source>
</evidence>